<keyword evidence="7 11" id="KW-0418">Kinase</keyword>
<protein>
    <recommendedName>
        <fullName evidence="4">GTP diphosphokinase</fullName>
        <ecNumber evidence="4">2.7.6.5</ecNumber>
    </recommendedName>
</protein>
<name>A0A437K6S0_9BACI</name>
<keyword evidence="6" id="KW-0547">Nucleotide-binding</keyword>
<dbReference type="EC" id="2.7.6.5" evidence="4"/>
<dbReference type="GO" id="GO:0005525">
    <property type="term" value="F:GTP binding"/>
    <property type="evidence" value="ECO:0007669"/>
    <property type="project" value="UniProtKB-KW"/>
</dbReference>
<evidence type="ECO:0000256" key="6">
    <source>
        <dbReference type="ARBA" id="ARBA00022741"/>
    </source>
</evidence>
<evidence type="ECO:0000313" key="11">
    <source>
        <dbReference type="EMBL" id="RVT59108.1"/>
    </source>
</evidence>
<comment type="similarity">
    <text evidence="2">Belongs to the RelA/SpoT family.</text>
</comment>
<gene>
    <name evidence="11" type="ORF">EM808_20210</name>
</gene>
<dbReference type="GO" id="GO:0016301">
    <property type="term" value="F:kinase activity"/>
    <property type="evidence" value="ECO:0007669"/>
    <property type="project" value="UniProtKB-KW"/>
</dbReference>
<keyword evidence="12" id="KW-1185">Reference proteome</keyword>
<evidence type="ECO:0000256" key="1">
    <source>
        <dbReference type="ARBA" id="ARBA00004976"/>
    </source>
</evidence>
<dbReference type="Gene3D" id="3.30.460.10">
    <property type="entry name" value="Beta Polymerase, domain 2"/>
    <property type="match status" value="1"/>
</dbReference>
<dbReference type="GeneID" id="87618012"/>
<dbReference type="Pfam" id="PF04607">
    <property type="entry name" value="RelA_SpoT"/>
    <property type="match status" value="1"/>
</dbReference>
<dbReference type="EMBL" id="RZTZ01000010">
    <property type="protein sequence ID" value="RVT59108.1"/>
    <property type="molecule type" value="Genomic_DNA"/>
</dbReference>
<dbReference type="InterPro" id="IPR052366">
    <property type="entry name" value="GTP_Pyrophosphokinase"/>
</dbReference>
<evidence type="ECO:0000256" key="4">
    <source>
        <dbReference type="ARBA" id="ARBA00013251"/>
    </source>
</evidence>
<dbReference type="SMART" id="SM00954">
    <property type="entry name" value="RelA_SpoT"/>
    <property type="match status" value="1"/>
</dbReference>
<dbReference type="GO" id="GO:0015970">
    <property type="term" value="P:guanosine tetraphosphate biosynthetic process"/>
    <property type="evidence" value="ECO:0007669"/>
    <property type="project" value="UniProtKB-UniPathway"/>
</dbReference>
<dbReference type="Proteomes" id="UP000288024">
    <property type="component" value="Unassembled WGS sequence"/>
</dbReference>
<dbReference type="GO" id="GO:0008728">
    <property type="term" value="F:GTP diphosphokinase activity"/>
    <property type="evidence" value="ECO:0007669"/>
    <property type="project" value="UniProtKB-EC"/>
</dbReference>
<feature type="domain" description="RelA/SpoT" evidence="10">
    <location>
        <begin position="67"/>
        <end position="190"/>
    </location>
</feature>
<comment type="subunit">
    <text evidence="3">Homotetramer.</text>
</comment>
<evidence type="ECO:0000256" key="7">
    <source>
        <dbReference type="ARBA" id="ARBA00022777"/>
    </source>
</evidence>
<keyword evidence="5" id="KW-0808">Transferase</keyword>
<dbReference type="PANTHER" id="PTHR47837">
    <property type="entry name" value="GTP PYROPHOSPHOKINASE YJBM"/>
    <property type="match status" value="1"/>
</dbReference>
<evidence type="ECO:0000256" key="3">
    <source>
        <dbReference type="ARBA" id="ARBA00011881"/>
    </source>
</evidence>
<dbReference type="InterPro" id="IPR007685">
    <property type="entry name" value="RelA_SpoT"/>
</dbReference>
<dbReference type="UniPathway" id="UPA00908">
    <property type="reaction ID" value="UER00884"/>
</dbReference>
<dbReference type="FunFam" id="3.30.460.10:FF:000012">
    <property type="entry name" value="GTP pyrophosphokinase YjbM"/>
    <property type="match status" value="1"/>
</dbReference>
<dbReference type="CDD" id="cd05399">
    <property type="entry name" value="NT_Rel-Spo_like"/>
    <property type="match status" value="1"/>
</dbReference>
<dbReference type="GO" id="GO:0005524">
    <property type="term" value="F:ATP binding"/>
    <property type="evidence" value="ECO:0007669"/>
    <property type="project" value="UniProtKB-KW"/>
</dbReference>
<dbReference type="AlphaFoldDB" id="A0A437K6S0"/>
<reference evidence="11 12" key="1">
    <citation type="submission" date="2019-01" db="EMBL/GenBank/DDBJ databases">
        <title>Bacillus sp. M5HDSG1-1, whole genome shotgun sequence.</title>
        <authorList>
            <person name="Tuo L."/>
        </authorList>
    </citation>
    <scope>NUCLEOTIDE SEQUENCE [LARGE SCALE GENOMIC DNA]</scope>
    <source>
        <strain evidence="11 12">M5HDSG1-1</strain>
    </source>
</reference>
<dbReference type="InterPro" id="IPR043519">
    <property type="entry name" value="NT_sf"/>
</dbReference>
<accession>A0A437K6S0</accession>
<organism evidence="11 12">
    <name type="scientific">Niallia taxi</name>
    <dbReference type="NCBI Taxonomy" id="2499688"/>
    <lineage>
        <taxon>Bacteria</taxon>
        <taxon>Bacillati</taxon>
        <taxon>Bacillota</taxon>
        <taxon>Bacilli</taxon>
        <taxon>Bacillales</taxon>
        <taxon>Bacillaceae</taxon>
        <taxon>Niallia</taxon>
    </lineage>
</organism>
<dbReference type="PANTHER" id="PTHR47837:SF2">
    <property type="entry name" value="GTP PYROPHOSPHOKINASE YWAC"/>
    <property type="match status" value="1"/>
</dbReference>
<proteinExistence type="inferred from homology"/>
<evidence type="ECO:0000313" key="12">
    <source>
        <dbReference type="Proteomes" id="UP000288024"/>
    </source>
</evidence>
<keyword evidence="9" id="KW-0342">GTP-binding</keyword>
<sequence length="232" mass="27068">MDRTNKNEGLLPISEWNLDDLSNELIEWKNNLIVYRFALEEVNTKLKILNEEFQFIHNHNPIEHIKSRIKDPRGIMVKLNRKGLGITVENAKEHIHDIAGVRITCSFISDIYDLYEMLKKQSDLKIIEVKDYIENPKPNGYKSLHLIIKVPVFLSNGMEEVFVEVQIRTIAMDFWASLEHKIYYKFDKGIPEYLLAELKEAADAAHELDVKMKKIKDRVDIYQTVGDAQTLV</sequence>
<dbReference type="Gene3D" id="1.10.287.860">
    <property type="entry name" value="Nucleotidyltransferase"/>
    <property type="match status" value="1"/>
</dbReference>
<evidence type="ECO:0000256" key="2">
    <source>
        <dbReference type="ARBA" id="ARBA00007476"/>
    </source>
</evidence>
<comment type="caution">
    <text evidence="11">The sequence shown here is derived from an EMBL/GenBank/DDBJ whole genome shotgun (WGS) entry which is preliminary data.</text>
</comment>
<dbReference type="RefSeq" id="WP_127740147.1">
    <property type="nucleotide sequence ID" value="NZ_CAJCKN010000003.1"/>
</dbReference>
<evidence type="ECO:0000256" key="9">
    <source>
        <dbReference type="ARBA" id="ARBA00023134"/>
    </source>
</evidence>
<evidence type="ECO:0000256" key="5">
    <source>
        <dbReference type="ARBA" id="ARBA00022679"/>
    </source>
</evidence>
<dbReference type="SUPFAM" id="SSF81301">
    <property type="entry name" value="Nucleotidyltransferase"/>
    <property type="match status" value="1"/>
</dbReference>
<evidence type="ECO:0000256" key="8">
    <source>
        <dbReference type="ARBA" id="ARBA00022840"/>
    </source>
</evidence>
<keyword evidence="8" id="KW-0067">ATP-binding</keyword>
<comment type="pathway">
    <text evidence="1">Purine metabolism; ppGpp biosynthesis; ppGpp from GTP: step 1/2.</text>
</comment>
<evidence type="ECO:0000259" key="10">
    <source>
        <dbReference type="SMART" id="SM00954"/>
    </source>
</evidence>